<gene>
    <name evidence="1" type="ORF">MLD38_000377</name>
</gene>
<accession>A0ACB9SAB4</accession>
<evidence type="ECO:0000313" key="2">
    <source>
        <dbReference type="Proteomes" id="UP001057402"/>
    </source>
</evidence>
<proteinExistence type="predicted"/>
<dbReference type="Proteomes" id="UP001057402">
    <property type="component" value="Chromosome 1"/>
</dbReference>
<evidence type="ECO:0000313" key="1">
    <source>
        <dbReference type="EMBL" id="KAI4387999.1"/>
    </source>
</evidence>
<organism evidence="1 2">
    <name type="scientific">Melastoma candidum</name>
    <dbReference type="NCBI Taxonomy" id="119954"/>
    <lineage>
        <taxon>Eukaryota</taxon>
        <taxon>Viridiplantae</taxon>
        <taxon>Streptophyta</taxon>
        <taxon>Embryophyta</taxon>
        <taxon>Tracheophyta</taxon>
        <taxon>Spermatophyta</taxon>
        <taxon>Magnoliopsida</taxon>
        <taxon>eudicotyledons</taxon>
        <taxon>Gunneridae</taxon>
        <taxon>Pentapetalae</taxon>
        <taxon>rosids</taxon>
        <taxon>malvids</taxon>
        <taxon>Myrtales</taxon>
        <taxon>Melastomataceae</taxon>
        <taxon>Melastomatoideae</taxon>
        <taxon>Melastomateae</taxon>
        <taxon>Melastoma</taxon>
    </lineage>
</organism>
<name>A0ACB9SAB4_9MYRT</name>
<reference evidence="2" key="1">
    <citation type="journal article" date="2023" name="Front. Plant Sci.">
        <title>Chromosomal-level genome assembly of Melastoma candidum provides insights into trichome evolution.</title>
        <authorList>
            <person name="Zhong Y."/>
            <person name="Wu W."/>
            <person name="Sun C."/>
            <person name="Zou P."/>
            <person name="Liu Y."/>
            <person name="Dai S."/>
            <person name="Zhou R."/>
        </authorList>
    </citation>
    <scope>NUCLEOTIDE SEQUENCE [LARGE SCALE GENOMIC DNA]</scope>
</reference>
<dbReference type="EMBL" id="CM042880">
    <property type="protein sequence ID" value="KAI4387999.1"/>
    <property type="molecule type" value="Genomic_DNA"/>
</dbReference>
<comment type="caution">
    <text evidence="1">The sequence shown here is derived from an EMBL/GenBank/DDBJ whole genome shotgun (WGS) entry which is preliminary data.</text>
</comment>
<protein>
    <submittedName>
        <fullName evidence="1">Uncharacterized protein</fullName>
    </submittedName>
</protein>
<sequence>MEEFGSETAPLRPSHEEIEEGDFLEVNAANSIQKGWSWWFVVALNSAFLLFGQVIGAMLGKFYFEYGGKSKWMATLVQTAGFPVLYIPVLFLRRPRNVDLNCPTSAQEAHIIVVCLVYIFLGVLLAADDLLYSLGLWYLPVSTYTLLCATQLAFNALFSFFINSQKLTFFILNSVFLLSISAMLIALSNSSSDSKGVSNLRGTYLTGFICTILASAIFALYFSLTQLSFNKILRKETFSVVLDMQIYTSLVATCICAVGLFASGEASELKEDMDGFQKGKVLYVLGLVGTALAWQAASVGALGLIFLVSSLFSNVISMVTLPLVPIIAVIVYGEEMDGWIVVAMILAVWGCSSYFYQNYLDEKLASDQTPSQP</sequence>
<keyword evidence="2" id="KW-1185">Reference proteome</keyword>